<dbReference type="EMBL" id="CP033459">
    <property type="protein sequence ID" value="QFQ12447.1"/>
    <property type="molecule type" value="Genomic_DNA"/>
</dbReference>
<organism evidence="1 2">
    <name type="scientific">Pseudoprevotella muciniphila</name>
    <dbReference type="NCBI Taxonomy" id="2133944"/>
    <lineage>
        <taxon>Bacteria</taxon>
        <taxon>Pseudomonadati</taxon>
        <taxon>Bacteroidota</taxon>
        <taxon>Bacteroidia</taxon>
        <taxon>Bacteroidales</taxon>
        <taxon>Prevotellaceae</taxon>
        <taxon>Pseudoprevotella</taxon>
    </lineage>
</organism>
<gene>
    <name evidence="1" type="ORF">C7Y71_005130</name>
</gene>
<dbReference type="OrthoDB" id="5291617at2"/>
<dbReference type="RefSeq" id="WP_111897312.1">
    <property type="nucleotide sequence ID" value="NZ_CP033459.1"/>
</dbReference>
<proteinExistence type="predicted"/>
<evidence type="ECO:0000313" key="2">
    <source>
        <dbReference type="Proteomes" id="UP000249375"/>
    </source>
</evidence>
<name>A0A5P8E6E9_9BACT</name>
<keyword evidence="2" id="KW-1185">Reference proteome</keyword>
<reference evidence="1 2" key="1">
    <citation type="submission" date="2018-11" db="EMBL/GenBank/DDBJ databases">
        <authorList>
            <person name="Na S.W."/>
            <person name="Baik M."/>
        </authorList>
    </citation>
    <scope>NUCLEOTIDE SEQUENCE [LARGE SCALE GENOMIC DNA]</scope>
    <source>
        <strain evidence="1 2">E39</strain>
    </source>
</reference>
<evidence type="ECO:0000313" key="1">
    <source>
        <dbReference type="EMBL" id="QFQ12447.1"/>
    </source>
</evidence>
<dbReference type="KEGG" id="alq:C7Y71_005130"/>
<dbReference type="Proteomes" id="UP000249375">
    <property type="component" value="Chromosome"/>
</dbReference>
<accession>A0A5P8E6E9</accession>
<dbReference type="SUPFAM" id="SSF56059">
    <property type="entry name" value="Glutathione synthetase ATP-binding domain-like"/>
    <property type="match status" value="1"/>
</dbReference>
<evidence type="ECO:0008006" key="3">
    <source>
        <dbReference type="Google" id="ProtNLM"/>
    </source>
</evidence>
<sequence length="350" mass="38370">MILHIFNPGHDEALAAGTPYYTHTRAARLLADNLWELPEIWAKADDLVVAESSIKTAKIPWSDIEDIQPWGWDAALVHKLRQAGAPDCLLPSDDALLKIRLLSNRKTTVRLLSLLDTPCKSRWCTTQADVDNAIEQWGDVVVKAPWSSSGRGIIHISGKPTDTQQQRIERIIERQGAMEVEPRYSDFTDFALEFRADGQGNIDYEGLSVFSTTPSGGYVGNIVSPALLGAQTFCGVSLSDTISSLTKHLGQFLGKDYCGVLGVDAMLIGTNEEIALEKIIINPCVEVNLRHTMGWVALQLSKRMKEGQTGHFAIRPCQPLSQGEIILTPAGQAVQAVLSIEPITKFAGRK</sequence>
<dbReference type="AlphaFoldDB" id="A0A5P8E6E9"/>
<protein>
    <recommendedName>
        <fullName evidence="3">ATP-grasp domain-containing protein</fullName>
    </recommendedName>
</protein>